<name>A0AAW8NXY7_9HYPH</name>
<evidence type="ECO:0000256" key="3">
    <source>
        <dbReference type="ARBA" id="ARBA00022801"/>
    </source>
</evidence>
<dbReference type="Gene3D" id="3.40.140.10">
    <property type="entry name" value="Cytidine Deaminase, domain 2"/>
    <property type="match status" value="1"/>
</dbReference>
<dbReference type="PANTHER" id="PTHR11086">
    <property type="entry name" value="DEOXYCYTIDYLATE DEAMINASE-RELATED"/>
    <property type="match status" value="1"/>
</dbReference>
<feature type="domain" description="CMP/dCMP-type deaminase" evidence="5">
    <location>
        <begin position="68"/>
        <end position="257"/>
    </location>
</feature>
<dbReference type="InterPro" id="IPR016192">
    <property type="entry name" value="APOBEC/CMP_deaminase_Zn-bd"/>
</dbReference>
<dbReference type="Pfam" id="PF00383">
    <property type="entry name" value="dCMP_cyt_deam_1"/>
    <property type="match status" value="1"/>
</dbReference>
<dbReference type="Proteomes" id="UP001269402">
    <property type="component" value="Unassembled WGS sequence"/>
</dbReference>
<dbReference type="PROSITE" id="PS00903">
    <property type="entry name" value="CYT_DCMP_DEAMINASES_1"/>
    <property type="match status" value="1"/>
</dbReference>
<dbReference type="GO" id="GO:0008270">
    <property type="term" value="F:zinc ion binding"/>
    <property type="evidence" value="ECO:0007669"/>
    <property type="project" value="InterPro"/>
</dbReference>
<dbReference type="GO" id="GO:0005737">
    <property type="term" value="C:cytoplasm"/>
    <property type="evidence" value="ECO:0007669"/>
    <property type="project" value="TreeGrafter"/>
</dbReference>
<evidence type="ECO:0000256" key="2">
    <source>
        <dbReference type="ARBA" id="ARBA00022723"/>
    </source>
</evidence>
<dbReference type="SUPFAM" id="SSF53927">
    <property type="entry name" value="Cytidine deaminase-like"/>
    <property type="match status" value="1"/>
</dbReference>
<keyword evidence="4" id="KW-0862">Zinc</keyword>
<dbReference type="InterPro" id="IPR016193">
    <property type="entry name" value="Cytidine_deaminase-like"/>
</dbReference>
<keyword evidence="3" id="KW-0378">Hydrolase</keyword>
<dbReference type="InterPro" id="IPR015517">
    <property type="entry name" value="dCMP_deaminase-rel"/>
</dbReference>
<proteinExistence type="inferred from homology"/>
<dbReference type="AlphaFoldDB" id="A0AAW8NXY7"/>
<comment type="caution">
    <text evidence="6">The sequence shown here is derived from an EMBL/GenBank/DDBJ whole genome shotgun (WGS) entry which is preliminary data.</text>
</comment>
<dbReference type="RefSeq" id="WP_310807059.1">
    <property type="nucleotide sequence ID" value="NZ_JAVLSH010000002.1"/>
</dbReference>
<gene>
    <name evidence="6" type="ORF">RJJ37_05860</name>
</gene>
<evidence type="ECO:0000256" key="4">
    <source>
        <dbReference type="ARBA" id="ARBA00022833"/>
    </source>
</evidence>
<evidence type="ECO:0000313" key="7">
    <source>
        <dbReference type="Proteomes" id="UP001269402"/>
    </source>
</evidence>
<dbReference type="PROSITE" id="PS51747">
    <property type="entry name" value="CYT_DCMP_DEAMINASES_2"/>
    <property type="match status" value="1"/>
</dbReference>
<dbReference type="PANTHER" id="PTHR11086:SF18">
    <property type="entry name" value="DEOXYCYTIDYLATE DEAMINASE"/>
    <property type="match status" value="1"/>
</dbReference>
<organism evidence="6 7">
    <name type="scientific">Rhizobium redzepovicii</name>
    <dbReference type="NCBI Taxonomy" id="2867518"/>
    <lineage>
        <taxon>Bacteria</taxon>
        <taxon>Pseudomonadati</taxon>
        <taxon>Pseudomonadota</taxon>
        <taxon>Alphaproteobacteria</taxon>
        <taxon>Hyphomicrobiales</taxon>
        <taxon>Rhizobiaceae</taxon>
        <taxon>Rhizobium/Agrobacterium group</taxon>
        <taxon>Rhizobium</taxon>
    </lineage>
</organism>
<evidence type="ECO:0000259" key="5">
    <source>
        <dbReference type="PROSITE" id="PS51747"/>
    </source>
</evidence>
<evidence type="ECO:0000313" key="6">
    <source>
        <dbReference type="EMBL" id="MDR9759160.1"/>
    </source>
</evidence>
<evidence type="ECO:0000256" key="1">
    <source>
        <dbReference type="ARBA" id="ARBA00006576"/>
    </source>
</evidence>
<keyword evidence="7" id="KW-1185">Reference proteome</keyword>
<keyword evidence="2" id="KW-0479">Metal-binding</keyword>
<protein>
    <submittedName>
        <fullName evidence="6">Deaminase</fullName>
    </submittedName>
</protein>
<reference evidence="7" key="1">
    <citation type="submission" date="2023-07" db="EMBL/GenBank/DDBJ databases">
        <title>Genomic characterization of faba bean (Vicia faba) microsymbionts in Mexican soils.</title>
        <authorList>
            <person name="Rivera Orduna F.N."/>
            <person name="Guevara-Luna J."/>
            <person name="Yan J."/>
            <person name="Arroyo-Herrera I."/>
            <person name="Li Y."/>
            <person name="Vasquez-Murrieta M.S."/>
            <person name="Wang E.T."/>
        </authorList>
    </citation>
    <scope>NUCLEOTIDE SEQUENCE [LARGE SCALE GENOMIC DNA]</scope>
    <source>
        <strain evidence="7">CH6</strain>
    </source>
</reference>
<dbReference type="InterPro" id="IPR002125">
    <property type="entry name" value="CMP_dCMP_dom"/>
</dbReference>
<sequence length="352" mass="38870">MTPQQCADAAKELVELDMFERTDPHGQRIDEVFHLGDAFIHGKNEETIRETIERFVHAFFGKNSISPTRDEYGSYIAASASLRSLDLARQVGAAVFSPKGEVISLGCNEVPKFGGGTYWTDDGDAHRDYDDGIDPNRTEKNRIIYDFLNTLQGAGLFKDGLTADELFSDPNVRKKIKDAAVSDITEFGRMAHAEMTALCDAARLGRPTAGATVFVTTFPCHNCAKHLVAAGVKRVVFIEPYPKSKALDLHEDATVLDEKNEKKVVFEHFVGISPRRYRDIFEKSSRRGKDGSLADWYHSEPMPLLEDKGPSYIWYEESAVLTTLVELAKEFGVEVPDLESGGAAGDGSPSIA</sequence>
<comment type="similarity">
    <text evidence="1">Belongs to the cytidine and deoxycytidylate deaminase family.</text>
</comment>
<dbReference type="GO" id="GO:0004132">
    <property type="term" value="F:dCMP deaminase activity"/>
    <property type="evidence" value="ECO:0007669"/>
    <property type="project" value="TreeGrafter"/>
</dbReference>
<dbReference type="EMBL" id="JAVLSH010000002">
    <property type="protein sequence ID" value="MDR9759160.1"/>
    <property type="molecule type" value="Genomic_DNA"/>
</dbReference>
<accession>A0AAW8NXY7</accession>